<dbReference type="Pfam" id="PF04422">
    <property type="entry name" value="FrhB_FdhB_N"/>
    <property type="match status" value="1"/>
</dbReference>
<reference evidence="4" key="1">
    <citation type="submission" date="2018-05" db="EMBL/GenBank/DDBJ databases">
        <authorList>
            <person name="Lanie J.A."/>
            <person name="Ng W.-L."/>
            <person name="Kazmierczak K.M."/>
            <person name="Andrzejewski T.M."/>
            <person name="Davidsen T.M."/>
            <person name="Wayne K.J."/>
            <person name="Tettelin H."/>
            <person name="Glass J.I."/>
            <person name="Rusch D."/>
            <person name="Podicherti R."/>
            <person name="Tsui H.-C.T."/>
            <person name="Winkler M.E."/>
        </authorList>
    </citation>
    <scope>NUCLEOTIDE SEQUENCE</scope>
</reference>
<dbReference type="AlphaFoldDB" id="A0A382XEK9"/>
<sequence length="270" mass="30709">RMRPDKPWLGEPFVATTKEELLSSQGSRYTVIPLNTILQLLRSQTGRFAVAALPCHIHGLRKVMRADPHLEEKISVIVGLFCGGALNLNVVPELLHTKNIRKEDIVDFQFRGGKWPGKMRAIMKNGQTHDLHYSNYKDGAYNYLIGLYMPERCQTCIDGSGEFSDLSVSDAWTRDLDGQYKFAGQSRILTRTQTGRNMLRNAIQRGSIYSTDLHNDPQYQTHRNQTKRKGLNAPLRVARRHSSGKSSPSYDRMTPESSFWEKLIERGISS</sequence>
<feature type="non-terminal residue" evidence="4">
    <location>
        <position position="270"/>
    </location>
</feature>
<feature type="compositionally biased region" description="Polar residues" evidence="1">
    <location>
        <begin position="211"/>
        <end position="223"/>
    </location>
</feature>
<dbReference type="InterPro" id="IPR007516">
    <property type="entry name" value="Co_F420_Hydgase/DH_bsu_N"/>
</dbReference>
<evidence type="ECO:0000259" key="2">
    <source>
        <dbReference type="Pfam" id="PF04422"/>
    </source>
</evidence>
<evidence type="ECO:0000259" key="3">
    <source>
        <dbReference type="Pfam" id="PF04432"/>
    </source>
</evidence>
<feature type="non-terminal residue" evidence="4">
    <location>
        <position position="1"/>
    </location>
</feature>
<dbReference type="InterPro" id="IPR007525">
    <property type="entry name" value="FrhB_FdhB_C"/>
</dbReference>
<gene>
    <name evidence="4" type="ORF">METZ01_LOCUS422123</name>
</gene>
<evidence type="ECO:0000256" key="1">
    <source>
        <dbReference type="SAM" id="MobiDB-lite"/>
    </source>
</evidence>
<evidence type="ECO:0008006" key="5">
    <source>
        <dbReference type="Google" id="ProtNLM"/>
    </source>
</evidence>
<evidence type="ECO:0000313" key="4">
    <source>
        <dbReference type="EMBL" id="SVD69269.1"/>
    </source>
</evidence>
<dbReference type="InterPro" id="IPR045220">
    <property type="entry name" value="FRHB/FDHB/HCAR-like"/>
</dbReference>
<feature type="region of interest" description="Disordered" evidence="1">
    <location>
        <begin position="211"/>
        <end position="255"/>
    </location>
</feature>
<feature type="domain" description="Coenzyme F420 hydrogenase/dehydrogenase beta subunit N-terminal" evidence="2">
    <location>
        <begin position="3"/>
        <end position="38"/>
    </location>
</feature>
<dbReference type="Pfam" id="PF04432">
    <property type="entry name" value="FrhB_FdhB_C"/>
    <property type="match status" value="1"/>
</dbReference>
<protein>
    <recommendedName>
        <fullName evidence="5">Coenzyme F420 hydrogenase/dehydrogenase beta subunit C-terminal domain-containing protein</fullName>
    </recommendedName>
</protein>
<name>A0A382XEK9_9ZZZZ</name>
<dbReference type="GO" id="GO:0052592">
    <property type="term" value="F:oxidoreductase activity, acting on CH or CH2 groups, with an iron-sulfur protein as acceptor"/>
    <property type="evidence" value="ECO:0007669"/>
    <property type="project" value="TreeGrafter"/>
</dbReference>
<dbReference type="PANTHER" id="PTHR31332">
    <property type="entry name" value="7-HYDROXYMETHYL CHLOROPHYLL A REDUCTASE, CHLOROPLASTIC"/>
    <property type="match status" value="1"/>
</dbReference>
<dbReference type="EMBL" id="UINC01167009">
    <property type="protein sequence ID" value="SVD69269.1"/>
    <property type="molecule type" value="Genomic_DNA"/>
</dbReference>
<feature type="domain" description="Coenzyme F420 hydrogenase/dehydrogenase beta subunit C-terminal" evidence="3">
    <location>
        <begin position="47"/>
        <end position="213"/>
    </location>
</feature>
<accession>A0A382XEK9</accession>
<organism evidence="4">
    <name type="scientific">marine metagenome</name>
    <dbReference type="NCBI Taxonomy" id="408172"/>
    <lineage>
        <taxon>unclassified sequences</taxon>
        <taxon>metagenomes</taxon>
        <taxon>ecological metagenomes</taxon>
    </lineage>
</organism>
<dbReference type="PANTHER" id="PTHR31332:SF0">
    <property type="entry name" value="7-HYDROXYMETHYL CHLOROPHYLL A REDUCTASE, CHLOROPLASTIC"/>
    <property type="match status" value="1"/>
</dbReference>
<proteinExistence type="predicted"/>